<dbReference type="OMA" id="CRRWAVI"/>
<dbReference type="InterPro" id="IPR050560">
    <property type="entry name" value="MYB_TF"/>
</dbReference>
<name>B9RC63_RICCO</name>
<comment type="subcellular location">
    <subcellularLocation>
        <location evidence="1">Nucleus</location>
    </subcellularLocation>
</comment>
<feature type="domain" description="HTH myb-type" evidence="7">
    <location>
        <begin position="147"/>
        <end position="196"/>
    </location>
</feature>
<dbReference type="AlphaFoldDB" id="B9RC63"/>
<evidence type="ECO:0000256" key="1">
    <source>
        <dbReference type="ARBA" id="ARBA00004123"/>
    </source>
</evidence>
<proteinExistence type="predicted"/>
<protein>
    <submittedName>
        <fullName evidence="8">Myb, putative</fullName>
    </submittedName>
</protein>
<feature type="domain" description="HTH myb-type" evidence="7">
    <location>
        <begin position="90"/>
        <end position="145"/>
    </location>
</feature>
<dbReference type="InterPro" id="IPR017930">
    <property type="entry name" value="Myb_dom"/>
</dbReference>
<dbReference type="PROSITE" id="PS50090">
    <property type="entry name" value="MYB_LIKE"/>
    <property type="match status" value="3"/>
</dbReference>
<dbReference type="GO" id="GO:0000978">
    <property type="term" value="F:RNA polymerase II cis-regulatory region sequence-specific DNA binding"/>
    <property type="evidence" value="ECO:0000318"/>
    <property type="project" value="GO_Central"/>
</dbReference>
<evidence type="ECO:0000259" key="6">
    <source>
        <dbReference type="PROSITE" id="PS50090"/>
    </source>
</evidence>
<dbReference type="GO" id="GO:0006355">
    <property type="term" value="P:regulation of DNA-templated transcription"/>
    <property type="evidence" value="ECO:0000318"/>
    <property type="project" value="GO_Central"/>
</dbReference>
<sequence length="497" mass="55858">MTMELKKEPEQQVIDALPYSVYFGNCDAALPRREAGPARQSTKGRWTEYEDYLLTEAVTKFNARNWRKIAESLPQKTTSQCFTRWKRVLNPAIVKGTWTKEEDECIIESVRKYGPRKWSVVAKSLPGRLGKQCRERWFNHLDPAISKTSWTEDEELALIHYHELYGNKWAEIARFLPGRAENAIKNHWNCLMKKKFDSILPHAYAMDRCTSGSINFCSCAVKPNSMMVKEERQIPDGTVSVHGRMGLECSANAIGRGRVTIGPKRMDCKHDIVLSSLSPSDIKLPFDGPTSTRLRSRALEAVLPFNSNSVKSPNGLRSYELGIFPSEFSNKMEISYTNTSTSGIGKDSNILGKENQVQKMQRPQVDASKHCLHQQSVQLKDYANVPVSCSTPRNLVKCTSPESILRSSARTFKNTPSIIRKRAYRKTGVDNPSDVICTPSLKFSCSNSKDVNTADIPEANQGFLSLFCKAGSSIAVKSLRRQLDYAFDSEKDAASSE</sequence>
<dbReference type="InterPro" id="IPR001005">
    <property type="entry name" value="SANT/Myb"/>
</dbReference>
<dbReference type="PROSITE" id="PS51294">
    <property type="entry name" value="HTH_MYB"/>
    <property type="match status" value="3"/>
</dbReference>
<feature type="domain" description="Myb-like" evidence="6">
    <location>
        <begin position="90"/>
        <end position="141"/>
    </location>
</feature>
<dbReference type="InterPro" id="IPR009057">
    <property type="entry name" value="Homeodomain-like_sf"/>
</dbReference>
<dbReference type="Pfam" id="PF00249">
    <property type="entry name" value="Myb_DNA-binding"/>
    <property type="match status" value="3"/>
</dbReference>
<dbReference type="PANTHER" id="PTHR45614:SF252">
    <property type="entry name" value="TRANSCRIPTION FACTOR MYB3R-2-LIKE"/>
    <property type="match status" value="1"/>
</dbReference>
<dbReference type="STRING" id="3988.B9RC63"/>
<dbReference type="PANTHER" id="PTHR45614">
    <property type="entry name" value="MYB PROTEIN-RELATED"/>
    <property type="match status" value="1"/>
</dbReference>
<keyword evidence="3" id="KW-0805">Transcription regulation</keyword>
<dbReference type="EMBL" id="EQ973774">
    <property type="protein sequence ID" value="EEF51134.1"/>
    <property type="molecule type" value="Genomic_DNA"/>
</dbReference>
<dbReference type="SUPFAM" id="SSF46689">
    <property type="entry name" value="Homeodomain-like"/>
    <property type="match status" value="2"/>
</dbReference>
<dbReference type="FunFam" id="1.10.10.60:FF:000010">
    <property type="entry name" value="Transcriptional activator Myb isoform A"/>
    <property type="match status" value="1"/>
</dbReference>
<dbReference type="GO" id="GO:0000981">
    <property type="term" value="F:DNA-binding transcription factor activity, RNA polymerase II-specific"/>
    <property type="evidence" value="ECO:0000318"/>
    <property type="project" value="GO_Central"/>
</dbReference>
<evidence type="ECO:0000256" key="2">
    <source>
        <dbReference type="ARBA" id="ARBA00022737"/>
    </source>
</evidence>
<feature type="domain" description="HTH myb-type" evidence="7">
    <location>
        <begin position="43"/>
        <end position="89"/>
    </location>
</feature>
<keyword evidence="3" id="KW-0804">Transcription</keyword>
<evidence type="ECO:0000313" key="9">
    <source>
        <dbReference type="Proteomes" id="UP000008311"/>
    </source>
</evidence>
<keyword evidence="5" id="KW-0539">Nucleus</keyword>
<keyword evidence="2" id="KW-0677">Repeat</keyword>
<evidence type="ECO:0000256" key="5">
    <source>
        <dbReference type="ARBA" id="ARBA00023242"/>
    </source>
</evidence>
<evidence type="ECO:0000313" key="8">
    <source>
        <dbReference type="EMBL" id="EEF51134.1"/>
    </source>
</evidence>
<dbReference type="InParanoid" id="B9RC63"/>
<accession>B9RC63</accession>
<dbReference type="SMART" id="SM00717">
    <property type="entry name" value="SANT"/>
    <property type="match status" value="3"/>
</dbReference>
<organism evidence="8 9">
    <name type="scientific">Ricinus communis</name>
    <name type="common">Castor bean</name>
    <dbReference type="NCBI Taxonomy" id="3988"/>
    <lineage>
        <taxon>Eukaryota</taxon>
        <taxon>Viridiplantae</taxon>
        <taxon>Streptophyta</taxon>
        <taxon>Embryophyta</taxon>
        <taxon>Tracheophyta</taxon>
        <taxon>Spermatophyta</taxon>
        <taxon>Magnoliopsida</taxon>
        <taxon>eudicotyledons</taxon>
        <taxon>Gunneridae</taxon>
        <taxon>Pentapetalae</taxon>
        <taxon>rosids</taxon>
        <taxon>fabids</taxon>
        <taxon>Malpighiales</taxon>
        <taxon>Euphorbiaceae</taxon>
        <taxon>Acalyphoideae</taxon>
        <taxon>Acalypheae</taxon>
        <taxon>Ricinus</taxon>
    </lineage>
</organism>
<dbReference type="Gene3D" id="1.10.10.60">
    <property type="entry name" value="Homeodomain-like"/>
    <property type="match status" value="3"/>
</dbReference>
<keyword evidence="4" id="KW-0238">DNA-binding</keyword>
<dbReference type="eggNOG" id="KOG0048">
    <property type="taxonomic scope" value="Eukaryota"/>
</dbReference>
<keyword evidence="9" id="KW-1185">Reference proteome</keyword>
<evidence type="ECO:0000256" key="3">
    <source>
        <dbReference type="ARBA" id="ARBA00023015"/>
    </source>
</evidence>
<dbReference type="CDD" id="cd00167">
    <property type="entry name" value="SANT"/>
    <property type="match status" value="3"/>
</dbReference>
<reference evidence="9" key="1">
    <citation type="journal article" date="2010" name="Nat. Biotechnol.">
        <title>Draft genome sequence of the oilseed species Ricinus communis.</title>
        <authorList>
            <person name="Chan A.P."/>
            <person name="Crabtree J."/>
            <person name="Zhao Q."/>
            <person name="Lorenzi H."/>
            <person name="Orvis J."/>
            <person name="Puiu D."/>
            <person name="Melake-Berhan A."/>
            <person name="Jones K.M."/>
            <person name="Redman J."/>
            <person name="Chen G."/>
            <person name="Cahoon E.B."/>
            <person name="Gedil M."/>
            <person name="Stanke M."/>
            <person name="Haas B.J."/>
            <person name="Wortman J.R."/>
            <person name="Fraser-Liggett C.M."/>
            <person name="Ravel J."/>
            <person name="Rabinowicz P.D."/>
        </authorList>
    </citation>
    <scope>NUCLEOTIDE SEQUENCE [LARGE SCALE GENOMIC DNA]</scope>
    <source>
        <strain evidence="9">cv. Hale</strain>
    </source>
</reference>
<dbReference type="Proteomes" id="UP000008311">
    <property type="component" value="Unassembled WGS sequence"/>
</dbReference>
<feature type="domain" description="Myb-like" evidence="6">
    <location>
        <begin position="38"/>
        <end position="89"/>
    </location>
</feature>
<evidence type="ECO:0000259" key="7">
    <source>
        <dbReference type="PROSITE" id="PS51294"/>
    </source>
</evidence>
<dbReference type="GO" id="GO:0005634">
    <property type="term" value="C:nucleus"/>
    <property type="evidence" value="ECO:0000318"/>
    <property type="project" value="GO_Central"/>
</dbReference>
<gene>
    <name evidence="8" type="ORF">RCOM_1685820</name>
</gene>
<feature type="domain" description="Myb-like" evidence="6">
    <location>
        <begin position="142"/>
        <end position="192"/>
    </location>
</feature>
<evidence type="ECO:0000256" key="4">
    <source>
        <dbReference type="ARBA" id="ARBA00023125"/>
    </source>
</evidence>